<keyword evidence="8" id="KW-1185">Reference proteome</keyword>
<feature type="domain" description="HTH lysR-type" evidence="6">
    <location>
        <begin position="11"/>
        <end position="68"/>
    </location>
</feature>
<keyword evidence="5" id="KW-0732">Signal</keyword>
<dbReference type="Pfam" id="PF03466">
    <property type="entry name" value="LysR_substrate"/>
    <property type="match status" value="1"/>
</dbReference>
<protein>
    <submittedName>
        <fullName evidence="7">LysR family transcriptional regulator</fullName>
    </submittedName>
</protein>
<dbReference type="CDD" id="cd05466">
    <property type="entry name" value="PBP2_LTTR_substrate"/>
    <property type="match status" value="1"/>
</dbReference>
<dbReference type="SUPFAM" id="SSF46785">
    <property type="entry name" value="Winged helix' DNA-binding domain"/>
    <property type="match status" value="1"/>
</dbReference>
<keyword evidence="4" id="KW-0804">Transcription</keyword>
<dbReference type="InterPro" id="IPR036390">
    <property type="entry name" value="WH_DNA-bd_sf"/>
</dbReference>
<keyword evidence="3" id="KW-0238">DNA-binding</keyword>
<dbReference type="InterPro" id="IPR050950">
    <property type="entry name" value="HTH-type_LysR_regulators"/>
</dbReference>
<organism evidence="7 8">
    <name type="scientific">Scytonema tolypothrichoides VB-61278_2</name>
    <dbReference type="NCBI Taxonomy" id="3232314"/>
    <lineage>
        <taxon>Bacteria</taxon>
        <taxon>Bacillati</taxon>
        <taxon>Cyanobacteriota</taxon>
        <taxon>Cyanophyceae</taxon>
        <taxon>Nostocales</taxon>
        <taxon>Scytonemataceae</taxon>
        <taxon>Scytonema</taxon>
    </lineage>
</organism>
<dbReference type="PANTHER" id="PTHR30419">
    <property type="entry name" value="HTH-TYPE TRANSCRIPTIONAL REGULATOR YBHD"/>
    <property type="match status" value="1"/>
</dbReference>
<dbReference type="InterPro" id="IPR000847">
    <property type="entry name" value="LysR_HTH_N"/>
</dbReference>
<evidence type="ECO:0000256" key="4">
    <source>
        <dbReference type="ARBA" id="ARBA00023163"/>
    </source>
</evidence>
<dbReference type="SUPFAM" id="SSF53850">
    <property type="entry name" value="Periplasmic binding protein-like II"/>
    <property type="match status" value="1"/>
</dbReference>
<proteinExistence type="inferred from homology"/>
<evidence type="ECO:0000313" key="8">
    <source>
        <dbReference type="Proteomes" id="UP001628874"/>
    </source>
</evidence>
<dbReference type="RefSeq" id="WP_063779472.1">
    <property type="nucleotide sequence ID" value="NZ_JBFQGM010000004.1"/>
</dbReference>
<dbReference type="Proteomes" id="UP001628874">
    <property type="component" value="Unassembled WGS sequence"/>
</dbReference>
<dbReference type="PRINTS" id="PR00039">
    <property type="entry name" value="HTHLYSR"/>
</dbReference>
<evidence type="ECO:0000256" key="3">
    <source>
        <dbReference type="ARBA" id="ARBA00023125"/>
    </source>
</evidence>
<dbReference type="InterPro" id="IPR036388">
    <property type="entry name" value="WH-like_DNA-bd_sf"/>
</dbReference>
<dbReference type="EMBL" id="JBFQGM010000004">
    <property type="protein sequence ID" value="MFL9461736.1"/>
    <property type="molecule type" value="Genomic_DNA"/>
</dbReference>
<comment type="caution">
    <text evidence="7">The sequence shown here is derived from an EMBL/GenBank/DDBJ whole genome shotgun (WGS) entry which is preliminary data.</text>
</comment>
<dbReference type="Gene3D" id="1.10.10.10">
    <property type="entry name" value="Winged helix-like DNA-binding domain superfamily/Winged helix DNA-binding domain"/>
    <property type="match status" value="1"/>
</dbReference>
<accession>A0ABW8WL55</accession>
<sequence length="317" mass="34807">MSNTLKPGVVMKLSQLLAVVAVADNGNFSEAALELNLSQPAVSHAIATLEDSLGVQLFLRGRHGAVATPAGEKIVHHARLALEHLEMMRKEANLHKSLHGGGVRIASFRSVATHILPEVMADFRSCYPEIAVSIVERPSYVEIEQTLRDGQADIGFTYSPTPSEFEAWEFLRDEYVVLFPPQTKISSNQMTWENIAQYPLILLPCLPCAQPLHTHVKAHAPYISAHSSIQEDSTIVSLVCKGLAVGMLPYLAAKPIPQEVQVFRLPNPLERVIAVATLVDALHSPAVFAFLETLKKYAAVNTKQGNSLNEYNLMQMV</sequence>
<dbReference type="Pfam" id="PF00126">
    <property type="entry name" value="HTH_1"/>
    <property type="match status" value="1"/>
</dbReference>
<reference evidence="7 8" key="1">
    <citation type="submission" date="2024-07" db="EMBL/GenBank/DDBJ databases">
        <authorList>
            <person name="Tripathy S."/>
        </authorList>
    </citation>
    <scope>NUCLEOTIDE SEQUENCE [LARGE SCALE GENOMIC DNA]</scope>
    <source>
        <strain evidence="7 8">VB-61278_2</strain>
    </source>
</reference>
<dbReference type="Gene3D" id="3.40.190.290">
    <property type="match status" value="1"/>
</dbReference>
<evidence type="ECO:0000313" key="7">
    <source>
        <dbReference type="EMBL" id="MFL9461736.1"/>
    </source>
</evidence>
<comment type="similarity">
    <text evidence="1">Belongs to the LysR transcriptional regulatory family.</text>
</comment>
<dbReference type="PROSITE" id="PS50931">
    <property type="entry name" value="HTH_LYSR"/>
    <property type="match status" value="1"/>
</dbReference>
<evidence type="ECO:0000256" key="1">
    <source>
        <dbReference type="ARBA" id="ARBA00009437"/>
    </source>
</evidence>
<evidence type="ECO:0000259" key="6">
    <source>
        <dbReference type="PROSITE" id="PS50931"/>
    </source>
</evidence>
<keyword evidence="2" id="KW-0805">Transcription regulation</keyword>
<gene>
    <name evidence="7" type="ORF">AB0759_13975</name>
</gene>
<feature type="signal peptide" evidence="5">
    <location>
        <begin position="1"/>
        <end position="23"/>
    </location>
</feature>
<evidence type="ECO:0000256" key="2">
    <source>
        <dbReference type="ARBA" id="ARBA00023015"/>
    </source>
</evidence>
<feature type="chain" id="PRO_5045853065" evidence="5">
    <location>
        <begin position="24"/>
        <end position="317"/>
    </location>
</feature>
<evidence type="ECO:0000256" key="5">
    <source>
        <dbReference type="SAM" id="SignalP"/>
    </source>
</evidence>
<dbReference type="InterPro" id="IPR005119">
    <property type="entry name" value="LysR_subst-bd"/>
</dbReference>
<name>A0ABW8WL55_9CYAN</name>